<gene>
    <name evidence="8" type="ORF">AMOR_51200</name>
</gene>
<dbReference type="Gene3D" id="2.70.70.10">
    <property type="entry name" value="Glucose Permease (Domain IIA)"/>
    <property type="match status" value="1"/>
</dbReference>
<proteinExistence type="predicted"/>
<keyword evidence="9" id="KW-1185">Reference proteome</keyword>
<keyword evidence="4" id="KW-0378">Hydrolase</keyword>
<dbReference type="InterPro" id="IPR016047">
    <property type="entry name" value="M23ase_b-sheet_dom"/>
</dbReference>
<dbReference type="InterPro" id="IPR011055">
    <property type="entry name" value="Dup_hybrid_motif"/>
</dbReference>
<evidence type="ECO:0000256" key="4">
    <source>
        <dbReference type="ARBA" id="ARBA00022801"/>
    </source>
</evidence>
<dbReference type="RefSeq" id="WP_248355445.1">
    <property type="nucleotide sequence ID" value="NZ_AP025591.1"/>
</dbReference>
<evidence type="ECO:0000313" key="8">
    <source>
        <dbReference type="EMBL" id="BDG06124.1"/>
    </source>
</evidence>
<evidence type="ECO:0000256" key="2">
    <source>
        <dbReference type="ARBA" id="ARBA00022670"/>
    </source>
</evidence>
<sequence length="435" mass="46939">MSDRRPDDVPRRRAPVIIAGLGFLAILGVALAGAAGRLRAGSTPAETAPAVAAAPLVAPTPASAPAMRPAPPPEKFSAITVRLGRNQTVAQALMKLELPVAEVKAVVASLTGLFPFHRARPGDQLRIERRDGDPALHRLSYRQGAADEWIVERLPDGTLRGTKRPVVLTTEVARVAVQIQGSLWASLERTGEDPELAVLASDVLAWDVDFYQDVRAGDSMRMVVEKVYADGKLLRYGEVLAAEYAGSTTGRKRLFRWTDPEGQTSYYDDEGNSVRRGFLKSPLKFAHVTSGFGNRNHPLLGYMRAHEGVDYGAPIGTPVWAVGDGRVEQAGWNGGCGKSVILKHRNGLETVYCHLSQVAVSAGKPVAQKQIIGYTGSTGLSTGPHLHYGVKQGGHYVNPLQLKIPRDAPVPAKWLPDFHEKVSPVRAQLEAEDVT</sequence>
<dbReference type="PANTHER" id="PTHR21666:SF288">
    <property type="entry name" value="CELL DIVISION PROTEIN YTFB"/>
    <property type="match status" value="1"/>
</dbReference>
<organism evidence="8 9">
    <name type="scientific">Anaeromyxobacter oryzae</name>
    <dbReference type="NCBI Taxonomy" id="2918170"/>
    <lineage>
        <taxon>Bacteria</taxon>
        <taxon>Pseudomonadati</taxon>
        <taxon>Myxococcota</taxon>
        <taxon>Myxococcia</taxon>
        <taxon>Myxococcales</taxon>
        <taxon>Cystobacterineae</taxon>
        <taxon>Anaeromyxobacteraceae</taxon>
        <taxon>Anaeromyxobacter</taxon>
    </lineage>
</organism>
<comment type="cofactor">
    <cofactor evidence="1">
        <name>Zn(2+)</name>
        <dbReference type="ChEBI" id="CHEBI:29105"/>
    </cofactor>
</comment>
<dbReference type="Pfam" id="PF01551">
    <property type="entry name" value="Peptidase_M23"/>
    <property type="match status" value="1"/>
</dbReference>
<dbReference type="Proteomes" id="UP001162891">
    <property type="component" value="Chromosome"/>
</dbReference>
<protein>
    <recommendedName>
        <fullName evidence="7">M23ase beta-sheet core domain-containing protein</fullName>
    </recommendedName>
</protein>
<dbReference type="PANTHER" id="PTHR21666">
    <property type="entry name" value="PEPTIDASE-RELATED"/>
    <property type="match status" value="1"/>
</dbReference>
<evidence type="ECO:0000256" key="3">
    <source>
        <dbReference type="ARBA" id="ARBA00022723"/>
    </source>
</evidence>
<accession>A0ABN6MYV2</accession>
<feature type="domain" description="M23ase beta-sheet core" evidence="7">
    <location>
        <begin position="305"/>
        <end position="399"/>
    </location>
</feature>
<evidence type="ECO:0000256" key="1">
    <source>
        <dbReference type="ARBA" id="ARBA00001947"/>
    </source>
</evidence>
<evidence type="ECO:0000259" key="7">
    <source>
        <dbReference type="Pfam" id="PF01551"/>
    </source>
</evidence>
<keyword evidence="3" id="KW-0479">Metal-binding</keyword>
<name>A0ABN6MYV2_9BACT</name>
<keyword evidence="6" id="KW-0482">Metalloprotease</keyword>
<evidence type="ECO:0000256" key="6">
    <source>
        <dbReference type="ARBA" id="ARBA00023049"/>
    </source>
</evidence>
<evidence type="ECO:0000313" key="9">
    <source>
        <dbReference type="Proteomes" id="UP001162891"/>
    </source>
</evidence>
<dbReference type="EMBL" id="AP025591">
    <property type="protein sequence ID" value="BDG06124.1"/>
    <property type="molecule type" value="Genomic_DNA"/>
</dbReference>
<dbReference type="InterPro" id="IPR050570">
    <property type="entry name" value="Cell_wall_metabolism_enzyme"/>
</dbReference>
<dbReference type="Gene3D" id="3.10.450.350">
    <property type="match status" value="1"/>
</dbReference>
<dbReference type="CDD" id="cd12797">
    <property type="entry name" value="M23_peptidase"/>
    <property type="match status" value="1"/>
</dbReference>
<reference evidence="9" key="1">
    <citation type="journal article" date="2022" name="Int. J. Syst. Evol. Microbiol.">
        <title>Anaeromyxobacter oryzae sp. nov., Anaeromyxobacter diazotrophicus sp. nov. and Anaeromyxobacter paludicola sp. nov., isolated from paddy soils.</title>
        <authorList>
            <person name="Itoh H."/>
            <person name="Xu Z."/>
            <person name="Mise K."/>
            <person name="Masuda Y."/>
            <person name="Ushijima N."/>
            <person name="Hayakawa C."/>
            <person name="Shiratori Y."/>
            <person name="Senoo K."/>
        </authorList>
    </citation>
    <scope>NUCLEOTIDE SEQUENCE [LARGE SCALE GENOMIC DNA]</scope>
    <source>
        <strain evidence="9">Red232</strain>
    </source>
</reference>
<dbReference type="SUPFAM" id="SSF51261">
    <property type="entry name" value="Duplicated hybrid motif"/>
    <property type="match status" value="1"/>
</dbReference>
<keyword evidence="5" id="KW-0862">Zinc</keyword>
<evidence type="ECO:0000256" key="5">
    <source>
        <dbReference type="ARBA" id="ARBA00022833"/>
    </source>
</evidence>
<keyword evidence="2" id="KW-0645">Protease</keyword>